<reference evidence="2 3" key="1">
    <citation type="journal article" date="2024" name="Front Chem Biol">
        <title>Unveiling the potential of Daldinia eschscholtzii MFLUCC 19-0629 through bioactivity and bioinformatics studies for enhanced sustainable agriculture production.</title>
        <authorList>
            <person name="Brooks S."/>
            <person name="Weaver J.A."/>
            <person name="Klomchit A."/>
            <person name="Alharthi S.A."/>
            <person name="Onlamun T."/>
            <person name="Nurani R."/>
            <person name="Vong T.K."/>
            <person name="Alberti F."/>
            <person name="Greco C."/>
        </authorList>
    </citation>
    <scope>NUCLEOTIDE SEQUENCE [LARGE SCALE GENOMIC DNA]</scope>
    <source>
        <strain evidence="2">MFLUCC 19-0629</strain>
    </source>
</reference>
<evidence type="ECO:0000313" key="2">
    <source>
        <dbReference type="EMBL" id="KAK6951366.1"/>
    </source>
</evidence>
<dbReference type="EMBL" id="JBANMG010000007">
    <property type="protein sequence ID" value="KAK6951366.1"/>
    <property type="molecule type" value="Genomic_DNA"/>
</dbReference>
<accession>A0AAX6MFY9</accession>
<organism evidence="2 3">
    <name type="scientific">Daldinia eschscholtzii</name>
    <dbReference type="NCBI Taxonomy" id="292717"/>
    <lineage>
        <taxon>Eukaryota</taxon>
        <taxon>Fungi</taxon>
        <taxon>Dikarya</taxon>
        <taxon>Ascomycota</taxon>
        <taxon>Pezizomycotina</taxon>
        <taxon>Sordariomycetes</taxon>
        <taxon>Xylariomycetidae</taxon>
        <taxon>Xylariales</taxon>
        <taxon>Hypoxylaceae</taxon>
        <taxon>Daldinia</taxon>
    </lineage>
</organism>
<evidence type="ECO:0000256" key="1">
    <source>
        <dbReference type="SAM" id="MobiDB-lite"/>
    </source>
</evidence>
<feature type="compositionally biased region" description="Polar residues" evidence="1">
    <location>
        <begin position="96"/>
        <end position="110"/>
    </location>
</feature>
<gene>
    <name evidence="2" type="ORF">Daesc_007900</name>
</gene>
<evidence type="ECO:0000313" key="3">
    <source>
        <dbReference type="Proteomes" id="UP001369815"/>
    </source>
</evidence>
<name>A0AAX6MFY9_9PEZI</name>
<comment type="caution">
    <text evidence="2">The sequence shown here is derived from an EMBL/GenBank/DDBJ whole genome shotgun (WGS) entry which is preliminary data.</text>
</comment>
<proteinExistence type="predicted"/>
<dbReference type="AlphaFoldDB" id="A0AAX6MFY9"/>
<dbReference type="Proteomes" id="UP001369815">
    <property type="component" value="Unassembled WGS sequence"/>
</dbReference>
<protein>
    <submittedName>
        <fullName evidence="2">Uncharacterized protein</fullName>
    </submittedName>
</protein>
<keyword evidence="3" id="KW-1185">Reference proteome</keyword>
<feature type="region of interest" description="Disordered" evidence="1">
    <location>
        <begin position="91"/>
        <end position="119"/>
    </location>
</feature>
<sequence length="119" mass="13077">MGQASTSVEFLFQVRPAIWRTKAVLKRTIRTAAFFNAHLCTRLWSSSRVLAVHDHDSPSLSTPSFLNAIAGFDSGSAMRPGMAPHVRMVRTEEDAGSSTLRRSSSQNDNSVKPCRALDN</sequence>